<reference evidence="1 2" key="1">
    <citation type="submission" date="2022-03" db="EMBL/GenBank/DDBJ databases">
        <title>Pseudonocardia alaer sp. nov., a novel actinomycete isolated from reed forest soil.</title>
        <authorList>
            <person name="Wang L."/>
        </authorList>
    </citation>
    <scope>NUCLEOTIDE SEQUENCE [LARGE SCALE GENOMIC DNA]</scope>
    <source>
        <strain evidence="1 2">Y-16303</strain>
    </source>
</reference>
<proteinExistence type="predicted"/>
<organism evidence="1 2">
    <name type="scientific">Pseudonocardia alaniniphila</name>
    <dbReference type="NCBI Taxonomy" id="75291"/>
    <lineage>
        <taxon>Bacteria</taxon>
        <taxon>Bacillati</taxon>
        <taxon>Actinomycetota</taxon>
        <taxon>Actinomycetes</taxon>
        <taxon>Pseudonocardiales</taxon>
        <taxon>Pseudonocardiaceae</taxon>
        <taxon>Pseudonocardia</taxon>
    </lineage>
</organism>
<evidence type="ECO:0000313" key="2">
    <source>
        <dbReference type="Proteomes" id="UP001299970"/>
    </source>
</evidence>
<dbReference type="RefSeq" id="WP_241039625.1">
    <property type="nucleotide sequence ID" value="NZ_BAAAJF010000040.1"/>
</dbReference>
<protein>
    <submittedName>
        <fullName evidence="1">Uncharacterized protein</fullName>
    </submittedName>
</protein>
<keyword evidence="2" id="KW-1185">Reference proteome</keyword>
<sequence>MSQQHPVPGSTDEYLASVDPVVLAAGMELSSFTTWLVELPGIHDAGYICSVNDAEGKATTLLWAGESHVHDVVRAEAARRGIALTIRLVRYSNAQLRDAADRLFASAGRAEWSGFGITLISGTNATRDGLLVTGEYDAPSNAAQDPRLPHTLAFARTIAPEVVAIEIGPGPVPL</sequence>
<comment type="caution">
    <text evidence="1">The sequence shown here is derived from an EMBL/GenBank/DDBJ whole genome shotgun (WGS) entry which is preliminary data.</text>
</comment>
<name>A0ABS9TKA9_9PSEU</name>
<evidence type="ECO:0000313" key="1">
    <source>
        <dbReference type="EMBL" id="MCH6168977.1"/>
    </source>
</evidence>
<accession>A0ABS9TKA9</accession>
<gene>
    <name evidence="1" type="ORF">MMF94_25060</name>
</gene>
<dbReference type="Proteomes" id="UP001299970">
    <property type="component" value="Unassembled WGS sequence"/>
</dbReference>
<dbReference type="EMBL" id="JAKXMK010000023">
    <property type="protein sequence ID" value="MCH6168977.1"/>
    <property type="molecule type" value="Genomic_DNA"/>
</dbReference>